<feature type="domain" description="RNA polymerase Rpb2" evidence="11">
    <location>
        <begin position="247"/>
        <end position="278"/>
    </location>
</feature>
<evidence type="ECO:0000256" key="5">
    <source>
        <dbReference type="ARBA" id="ARBA00022695"/>
    </source>
</evidence>
<dbReference type="Pfam" id="PF04567">
    <property type="entry name" value="RNA_pol_Rpb2_5"/>
    <property type="match status" value="1"/>
</dbReference>
<evidence type="ECO:0000256" key="6">
    <source>
        <dbReference type="ARBA" id="ARBA00023163"/>
    </source>
</evidence>
<dbReference type="Gene3D" id="3.90.1100.10">
    <property type="match status" value="1"/>
</dbReference>
<dbReference type="GO" id="GO:0000428">
    <property type="term" value="C:DNA-directed RNA polymerase complex"/>
    <property type="evidence" value="ECO:0007669"/>
    <property type="project" value="UniProtKB-KW"/>
</dbReference>
<dbReference type="Pfam" id="PF04566">
    <property type="entry name" value="RNA_pol_Rpb2_4"/>
    <property type="match status" value="1"/>
</dbReference>
<keyword evidence="6" id="KW-0804">Transcription</keyword>
<dbReference type="Gene3D" id="3.90.1070.20">
    <property type="match status" value="1"/>
</dbReference>
<keyword evidence="3" id="KW-0240">DNA-directed RNA polymerase</keyword>
<feature type="domain" description="RNA polymerase Rpb2" evidence="10">
    <location>
        <begin position="162"/>
        <end position="225"/>
    </location>
</feature>
<evidence type="ECO:0000256" key="7">
    <source>
        <dbReference type="RuleBase" id="RU000434"/>
    </source>
</evidence>
<keyword evidence="5" id="KW-0548">Nucleotidyltransferase</keyword>
<evidence type="ECO:0000256" key="2">
    <source>
        <dbReference type="ARBA" id="ARBA00012418"/>
    </source>
</evidence>
<dbReference type="GO" id="GO:0006351">
    <property type="term" value="P:DNA-templated transcription"/>
    <property type="evidence" value="ECO:0007669"/>
    <property type="project" value="InterPro"/>
</dbReference>
<dbReference type="InterPro" id="IPR037033">
    <property type="entry name" value="DNA-dir_RNAP_su2_hyb_sf"/>
</dbReference>
<keyword evidence="13" id="KW-1185">Reference proteome</keyword>
<proteinExistence type="inferred from homology"/>
<dbReference type="Gene3D" id="2.40.270.10">
    <property type="entry name" value="DNA-directed RNA polymerase, subunit 2, domain 6"/>
    <property type="match status" value="1"/>
</dbReference>
<evidence type="ECO:0000259" key="9">
    <source>
        <dbReference type="Pfam" id="PF04565"/>
    </source>
</evidence>
<dbReference type="Proteomes" id="UP001281410">
    <property type="component" value="Unassembled WGS sequence"/>
</dbReference>
<evidence type="ECO:0000256" key="1">
    <source>
        <dbReference type="ARBA" id="ARBA00006835"/>
    </source>
</evidence>
<protein>
    <recommendedName>
        <fullName evidence="2">DNA-directed RNA polymerase</fullName>
        <ecNumber evidence="2">2.7.7.6</ecNumber>
    </recommendedName>
</protein>
<dbReference type="InterPro" id="IPR015712">
    <property type="entry name" value="DNA-dir_RNA_pol_su2"/>
</dbReference>
<dbReference type="PANTHER" id="PTHR20856">
    <property type="entry name" value="DNA-DIRECTED RNA POLYMERASE I SUBUNIT 2"/>
    <property type="match status" value="1"/>
</dbReference>
<dbReference type="Pfam" id="PF00562">
    <property type="entry name" value="RNA_pol_Rpb2_6"/>
    <property type="match status" value="1"/>
</dbReference>
<dbReference type="InterPro" id="IPR014724">
    <property type="entry name" value="RNA_pol_RPB2_OB-fold"/>
</dbReference>
<name>A0AAE0EG06_9ROSI</name>
<dbReference type="AlphaFoldDB" id="A0AAE0EG06"/>
<comment type="caution">
    <text evidence="12">The sequence shown here is derived from an EMBL/GenBank/DDBJ whole genome shotgun (WGS) entry which is preliminary data.</text>
</comment>
<gene>
    <name evidence="12" type="ORF">Dsin_006863</name>
</gene>
<dbReference type="EMBL" id="JANJYJ010000002">
    <property type="protein sequence ID" value="KAK3227001.1"/>
    <property type="molecule type" value="Genomic_DNA"/>
</dbReference>
<dbReference type="FunFam" id="2.40.270.10:FF:000022">
    <property type="match status" value="1"/>
</dbReference>
<dbReference type="GO" id="GO:0003899">
    <property type="term" value="F:DNA-directed RNA polymerase activity"/>
    <property type="evidence" value="ECO:0007669"/>
    <property type="project" value="UniProtKB-EC"/>
</dbReference>
<dbReference type="InterPro" id="IPR007647">
    <property type="entry name" value="RNA_pol_Rpb2_5"/>
</dbReference>
<evidence type="ECO:0000259" key="10">
    <source>
        <dbReference type="Pfam" id="PF04566"/>
    </source>
</evidence>
<dbReference type="GO" id="GO:0032549">
    <property type="term" value="F:ribonucleoside binding"/>
    <property type="evidence" value="ECO:0007669"/>
    <property type="project" value="InterPro"/>
</dbReference>
<organism evidence="12 13">
    <name type="scientific">Dipteronia sinensis</name>
    <dbReference type="NCBI Taxonomy" id="43782"/>
    <lineage>
        <taxon>Eukaryota</taxon>
        <taxon>Viridiplantae</taxon>
        <taxon>Streptophyta</taxon>
        <taxon>Embryophyta</taxon>
        <taxon>Tracheophyta</taxon>
        <taxon>Spermatophyta</taxon>
        <taxon>Magnoliopsida</taxon>
        <taxon>eudicotyledons</taxon>
        <taxon>Gunneridae</taxon>
        <taxon>Pentapetalae</taxon>
        <taxon>rosids</taxon>
        <taxon>malvids</taxon>
        <taxon>Sapindales</taxon>
        <taxon>Sapindaceae</taxon>
        <taxon>Hippocastanoideae</taxon>
        <taxon>Acereae</taxon>
        <taxon>Dipteronia</taxon>
    </lineage>
</organism>
<feature type="domain" description="DNA-directed RNA polymerase subunit 2 hybrid-binding" evidence="8">
    <location>
        <begin position="294"/>
        <end position="407"/>
    </location>
</feature>
<dbReference type="Gene3D" id="2.40.50.150">
    <property type="match status" value="1"/>
</dbReference>
<evidence type="ECO:0000259" key="8">
    <source>
        <dbReference type="Pfam" id="PF00562"/>
    </source>
</evidence>
<evidence type="ECO:0000256" key="3">
    <source>
        <dbReference type="ARBA" id="ARBA00022478"/>
    </source>
</evidence>
<dbReference type="GO" id="GO:0003677">
    <property type="term" value="F:DNA binding"/>
    <property type="evidence" value="ECO:0007669"/>
    <property type="project" value="InterPro"/>
</dbReference>
<evidence type="ECO:0000313" key="12">
    <source>
        <dbReference type="EMBL" id="KAK3227001.1"/>
    </source>
</evidence>
<dbReference type="InterPro" id="IPR007120">
    <property type="entry name" value="DNA-dir_RNAP_su2_dom"/>
</dbReference>
<sequence>MTTELKNSIDRILSNPRRPGRQLDFSEHIKKSVIGKGLEWVLGTGNFNIKKFNRKGMTQVLDRRSFIGTLSHLIRVSPSSEKSKEVSKPRALHSSQERCGMFCPCDTPIGEACGLVKNLTLMAHFTTDVEEGPLISMCYHLGVNHWKHFPGEEIHNPNSFMVIFNGQFIGYAGDQSEAQHFAGTMREKRRDGSIDQFVSVFVNENQHCVYIASDGGRICRPLVIADKGKSRIKEQDKKELSDGIRTFDDFVRDQLIEYLDVNEENNALIALQEREATPDTTHIEIEPFTILGVCAGIIPNPHHNQSWRNTYQCAMGKQAVGNIAYNQLHRMDKLLHLLVYPQRPLLTMSTIELVGYDKLGAGQNAIVAVMSYSGYDINDAIVMNKSSLERGFGRSIEMKRYSASSIANRNM</sequence>
<dbReference type="Pfam" id="PF04565">
    <property type="entry name" value="RNA_pol_Rpb2_3"/>
    <property type="match status" value="1"/>
</dbReference>
<comment type="similarity">
    <text evidence="1 7">Belongs to the RNA polymerase beta chain family.</text>
</comment>
<feature type="domain" description="RNA polymerase Rpb2" evidence="9">
    <location>
        <begin position="59"/>
        <end position="124"/>
    </location>
</feature>
<dbReference type="InterPro" id="IPR007646">
    <property type="entry name" value="RNA_pol_Rpb2_4"/>
</dbReference>
<evidence type="ECO:0000313" key="13">
    <source>
        <dbReference type="Proteomes" id="UP001281410"/>
    </source>
</evidence>
<reference evidence="12" key="1">
    <citation type="journal article" date="2023" name="Plant J.">
        <title>Genome sequences and population genomics provide insights into the demographic history, inbreeding, and mutation load of two 'living fossil' tree species of Dipteronia.</title>
        <authorList>
            <person name="Feng Y."/>
            <person name="Comes H.P."/>
            <person name="Chen J."/>
            <person name="Zhu S."/>
            <person name="Lu R."/>
            <person name="Zhang X."/>
            <person name="Li P."/>
            <person name="Qiu J."/>
            <person name="Olsen K.M."/>
            <person name="Qiu Y."/>
        </authorList>
    </citation>
    <scope>NUCLEOTIDE SEQUENCE</scope>
    <source>
        <strain evidence="12">NBL</strain>
    </source>
</reference>
<keyword evidence="4" id="KW-0808">Transferase</keyword>
<accession>A0AAE0EG06</accession>
<evidence type="ECO:0000256" key="4">
    <source>
        <dbReference type="ARBA" id="ARBA00022679"/>
    </source>
</evidence>
<dbReference type="SUPFAM" id="SSF64484">
    <property type="entry name" value="beta and beta-prime subunits of DNA dependent RNA-polymerase"/>
    <property type="match status" value="1"/>
</dbReference>
<evidence type="ECO:0000259" key="11">
    <source>
        <dbReference type="Pfam" id="PF04567"/>
    </source>
</evidence>
<dbReference type="EC" id="2.7.7.6" evidence="2"/>
<dbReference type="InterPro" id="IPR007645">
    <property type="entry name" value="RNA_pol_Rpb2_3"/>
</dbReference>